<sequence>MSNINEFDPALGKIPSGIFILTIGTGDRATGMLASWVMQAGFEPPMVTVAVKQGRYVCDWLTEGQPFVLNLVGDGQTEFLKHFGKGFEPGVAAFEGVETKNCRTGVPMLSAALGYLECEPAGHVDSSDHRVFVARVVRGALTSDAEPMVHVRKSGAHY</sequence>
<name>A0A9X2F8J2_9BACT</name>
<dbReference type="SUPFAM" id="SSF50475">
    <property type="entry name" value="FMN-binding split barrel"/>
    <property type="match status" value="1"/>
</dbReference>
<keyword evidence="5" id="KW-1185">Reference proteome</keyword>
<dbReference type="PANTHER" id="PTHR30466">
    <property type="entry name" value="FLAVIN REDUCTASE"/>
    <property type="match status" value="1"/>
</dbReference>
<dbReference type="Gene3D" id="2.30.110.10">
    <property type="entry name" value="Electron Transport, Fmn-binding Protein, Chain A"/>
    <property type="match status" value="1"/>
</dbReference>
<dbReference type="Proteomes" id="UP001155241">
    <property type="component" value="Unassembled WGS sequence"/>
</dbReference>
<dbReference type="SMART" id="SM00903">
    <property type="entry name" value="Flavin_Reduct"/>
    <property type="match status" value="1"/>
</dbReference>
<dbReference type="AlphaFoldDB" id="A0A9X2F8J2"/>
<protein>
    <submittedName>
        <fullName evidence="4">Flavin reductase family protein</fullName>
    </submittedName>
</protein>
<evidence type="ECO:0000256" key="2">
    <source>
        <dbReference type="ARBA" id="ARBA00023002"/>
    </source>
</evidence>
<evidence type="ECO:0000256" key="1">
    <source>
        <dbReference type="ARBA" id="ARBA00008898"/>
    </source>
</evidence>
<dbReference type="GO" id="GO:0010181">
    <property type="term" value="F:FMN binding"/>
    <property type="evidence" value="ECO:0007669"/>
    <property type="project" value="InterPro"/>
</dbReference>
<dbReference type="InterPro" id="IPR012349">
    <property type="entry name" value="Split_barrel_FMN-bd"/>
</dbReference>
<comment type="caution">
    <text evidence="4">The sequence shown here is derived from an EMBL/GenBank/DDBJ whole genome shotgun (WGS) entry which is preliminary data.</text>
</comment>
<keyword evidence="2" id="KW-0560">Oxidoreductase</keyword>
<dbReference type="EMBL" id="JAMXLR010000026">
    <property type="protein sequence ID" value="MCO6043824.1"/>
    <property type="molecule type" value="Genomic_DNA"/>
</dbReference>
<dbReference type="InterPro" id="IPR050268">
    <property type="entry name" value="NADH-dep_flavin_reductase"/>
</dbReference>
<accession>A0A9X2F8J2</accession>
<evidence type="ECO:0000313" key="4">
    <source>
        <dbReference type="EMBL" id="MCO6043824.1"/>
    </source>
</evidence>
<evidence type="ECO:0000259" key="3">
    <source>
        <dbReference type="SMART" id="SM00903"/>
    </source>
</evidence>
<dbReference type="RefSeq" id="WP_252851928.1">
    <property type="nucleotide sequence ID" value="NZ_JAMXLR010000026.1"/>
</dbReference>
<comment type="similarity">
    <text evidence="1">Belongs to the non-flavoprotein flavin reductase family.</text>
</comment>
<dbReference type="InterPro" id="IPR002563">
    <property type="entry name" value="Flavin_Rdtase-like_dom"/>
</dbReference>
<evidence type="ECO:0000313" key="5">
    <source>
        <dbReference type="Proteomes" id="UP001155241"/>
    </source>
</evidence>
<reference evidence="4" key="1">
    <citation type="submission" date="2022-06" db="EMBL/GenBank/DDBJ databases">
        <title>Aeoliella straminimaris, a novel planctomycete from sediments.</title>
        <authorList>
            <person name="Vitorino I.R."/>
            <person name="Lage O.M."/>
        </authorList>
    </citation>
    <scope>NUCLEOTIDE SEQUENCE</scope>
    <source>
        <strain evidence="4">ICT_H6.2</strain>
    </source>
</reference>
<dbReference type="PANTHER" id="PTHR30466:SF11">
    <property type="entry name" value="FLAVIN-DEPENDENT MONOOXYGENASE, REDUCTASE SUBUNIT HSAB"/>
    <property type="match status" value="1"/>
</dbReference>
<organism evidence="4 5">
    <name type="scientific">Aeoliella straminimaris</name>
    <dbReference type="NCBI Taxonomy" id="2954799"/>
    <lineage>
        <taxon>Bacteria</taxon>
        <taxon>Pseudomonadati</taxon>
        <taxon>Planctomycetota</taxon>
        <taxon>Planctomycetia</taxon>
        <taxon>Pirellulales</taxon>
        <taxon>Lacipirellulaceae</taxon>
        <taxon>Aeoliella</taxon>
    </lineage>
</organism>
<proteinExistence type="inferred from homology"/>
<feature type="domain" description="Flavin reductase like" evidence="3">
    <location>
        <begin position="11"/>
        <end position="157"/>
    </location>
</feature>
<gene>
    <name evidence="4" type="ORF">NG895_07880</name>
</gene>
<dbReference type="Pfam" id="PF01613">
    <property type="entry name" value="Flavin_Reduct"/>
    <property type="match status" value="1"/>
</dbReference>
<dbReference type="GO" id="GO:0042602">
    <property type="term" value="F:riboflavin reductase (NADPH) activity"/>
    <property type="evidence" value="ECO:0007669"/>
    <property type="project" value="TreeGrafter"/>
</dbReference>